<organism evidence="10 16">
    <name type="scientific">Bacteroides caccae</name>
    <dbReference type="NCBI Taxonomy" id="47678"/>
    <lineage>
        <taxon>Bacteria</taxon>
        <taxon>Pseudomonadati</taxon>
        <taxon>Bacteroidota</taxon>
        <taxon>Bacteroidia</taxon>
        <taxon>Bacteroidales</taxon>
        <taxon>Bacteroidaceae</taxon>
        <taxon>Bacteroides</taxon>
    </lineage>
</organism>
<feature type="signal peptide" evidence="8">
    <location>
        <begin position="1"/>
        <end position="21"/>
    </location>
</feature>
<name>A0A174NP18_9BACE</name>
<dbReference type="Proteomes" id="UP000095725">
    <property type="component" value="Unassembled WGS sequence"/>
</dbReference>
<evidence type="ECO:0000313" key="18">
    <source>
        <dbReference type="Proteomes" id="UP000427825"/>
    </source>
</evidence>
<dbReference type="InterPro" id="IPR000933">
    <property type="entry name" value="Glyco_hydro_29"/>
</dbReference>
<dbReference type="GO" id="GO:0004560">
    <property type="term" value="F:alpha-L-fucosidase activity"/>
    <property type="evidence" value="ECO:0007669"/>
    <property type="project" value="InterPro"/>
</dbReference>
<dbReference type="EMBL" id="QRUO01000010">
    <property type="protein sequence ID" value="RGR70590.1"/>
    <property type="molecule type" value="Genomic_DNA"/>
</dbReference>
<protein>
    <recommendedName>
        <fullName evidence="3">alpha-L-fucosidase</fullName>
        <ecNumber evidence="3">3.2.1.51</ecNumber>
    </recommendedName>
</protein>
<dbReference type="PIRSF" id="PIRSF001092">
    <property type="entry name" value="Alpha-L-fucosidase"/>
    <property type="match status" value="1"/>
</dbReference>
<keyword evidence="4 8" id="KW-0732">Signal</keyword>
<feature type="chain" id="PRO_5014252119" description="alpha-L-fucosidase" evidence="8">
    <location>
        <begin position="22"/>
        <end position="471"/>
    </location>
</feature>
<reference evidence="13 17" key="2">
    <citation type="submission" date="2018-08" db="EMBL/GenBank/DDBJ databases">
        <title>A genome reference for cultivated species of the human gut microbiota.</title>
        <authorList>
            <person name="Zou Y."/>
            <person name="Xue W."/>
            <person name="Luo G."/>
        </authorList>
    </citation>
    <scope>NUCLEOTIDE SEQUENCE [LARGE SCALE GENOMIC DNA]</scope>
    <source>
        <strain evidence="13 17">AF24-29LB</strain>
    </source>
</reference>
<feature type="domain" description="Glycoside hydrolase family 29 N-terminal" evidence="9">
    <location>
        <begin position="24"/>
        <end position="368"/>
    </location>
</feature>
<reference evidence="15 16" key="1">
    <citation type="submission" date="2015-09" db="EMBL/GenBank/DDBJ databases">
        <authorList>
            <consortium name="Pathogen Informatics"/>
        </authorList>
    </citation>
    <scope>NUCLEOTIDE SEQUENCE [LARGE SCALE GENOMIC DNA]</scope>
    <source>
        <strain evidence="11 15">2789STDY5834880</strain>
        <strain evidence="10 16">2789STDY5834946</strain>
    </source>
</reference>
<dbReference type="Proteomes" id="UP001060260">
    <property type="component" value="Chromosome"/>
</dbReference>
<dbReference type="Proteomes" id="UP000427825">
    <property type="component" value="Unassembled WGS sequence"/>
</dbReference>
<dbReference type="EMBL" id="CZAI01000006">
    <property type="protein sequence ID" value="CUP66924.1"/>
    <property type="molecule type" value="Genomic_DNA"/>
</dbReference>
<evidence type="ECO:0000313" key="13">
    <source>
        <dbReference type="EMBL" id="RGR70590.1"/>
    </source>
</evidence>
<dbReference type="SUPFAM" id="SSF51445">
    <property type="entry name" value="(Trans)glycosidases"/>
    <property type="match status" value="1"/>
</dbReference>
<gene>
    <name evidence="13" type="ORF">DWY26_12220</name>
    <name evidence="11" type="ORF">ERS852494_02792</name>
    <name evidence="10" type="ORF">ERS852558_00339</name>
    <name evidence="12" type="ORF">F2Y39_08710</name>
    <name evidence="14" type="ORF">NXW23_02030</name>
</gene>
<comment type="similarity">
    <text evidence="2">Belongs to the glycosyl hydrolase 29 family.</text>
</comment>
<evidence type="ECO:0000313" key="15">
    <source>
        <dbReference type="Proteomes" id="UP000095657"/>
    </source>
</evidence>
<dbReference type="PRINTS" id="PR00741">
    <property type="entry name" value="GLHYDRLASE29"/>
</dbReference>
<evidence type="ECO:0000256" key="7">
    <source>
        <dbReference type="PIRSR" id="PIRSR001092-1"/>
    </source>
</evidence>
<evidence type="ECO:0000256" key="3">
    <source>
        <dbReference type="ARBA" id="ARBA00012662"/>
    </source>
</evidence>
<dbReference type="Pfam" id="PF01120">
    <property type="entry name" value="Alpha_L_fucos"/>
    <property type="match status" value="1"/>
</dbReference>
<dbReference type="GO" id="GO:0005764">
    <property type="term" value="C:lysosome"/>
    <property type="evidence" value="ECO:0007669"/>
    <property type="project" value="TreeGrafter"/>
</dbReference>
<evidence type="ECO:0000256" key="8">
    <source>
        <dbReference type="SAM" id="SignalP"/>
    </source>
</evidence>
<dbReference type="EC" id="3.2.1.51" evidence="3"/>
<dbReference type="PANTHER" id="PTHR10030">
    <property type="entry name" value="ALPHA-L-FUCOSIDASE"/>
    <property type="match status" value="1"/>
</dbReference>
<dbReference type="Proteomes" id="UP000284205">
    <property type="component" value="Unassembled WGS sequence"/>
</dbReference>
<dbReference type="Proteomes" id="UP000095657">
    <property type="component" value="Unassembled WGS sequence"/>
</dbReference>
<dbReference type="InterPro" id="IPR057739">
    <property type="entry name" value="Glyco_hydro_29_N"/>
</dbReference>
<dbReference type="AlphaFoldDB" id="A0A174NP18"/>
<keyword evidence="6" id="KW-0326">Glycosidase</keyword>
<dbReference type="EMBL" id="CP103166">
    <property type="protein sequence ID" value="UVQ97184.1"/>
    <property type="molecule type" value="Genomic_DNA"/>
</dbReference>
<dbReference type="InterPro" id="IPR017853">
    <property type="entry name" value="GH"/>
</dbReference>
<dbReference type="GO" id="GO:0006004">
    <property type="term" value="P:fucose metabolic process"/>
    <property type="evidence" value="ECO:0007669"/>
    <property type="project" value="InterPro"/>
</dbReference>
<evidence type="ECO:0000313" key="17">
    <source>
        <dbReference type="Proteomes" id="UP000284205"/>
    </source>
</evidence>
<evidence type="ECO:0000313" key="10">
    <source>
        <dbReference type="EMBL" id="CUP49001.1"/>
    </source>
</evidence>
<evidence type="ECO:0000313" key="12">
    <source>
        <dbReference type="EMBL" id="KAA5477685.1"/>
    </source>
</evidence>
<evidence type="ECO:0000256" key="4">
    <source>
        <dbReference type="ARBA" id="ARBA00022729"/>
    </source>
</evidence>
<evidence type="ECO:0000256" key="2">
    <source>
        <dbReference type="ARBA" id="ARBA00007951"/>
    </source>
</evidence>
<feature type="site" description="May be important for catalysis" evidence="7">
    <location>
        <position position="301"/>
    </location>
</feature>
<keyword evidence="5 10" id="KW-0378">Hydrolase</keyword>
<dbReference type="InterPro" id="IPR016286">
    <property type="entry name" value="FUC_metazoa-typ"/>
</dbReference>
<sequence length="471" mass="54660">MRKIVVLFVVAFCLLSTGMRAQHTFVHKQSSTYEWPEDSLVLKKLDQWRDLKFGVIFHWGLYAVPGIVESWALCSEDVDWISRYGHNNYQEFKDWYWNGLSKQFNPTEFEPAQWAEVTKQAGMKYMIFTTKHHDGFCMFDSQYTDFSISRCAFKEHPKADVAKYVFEAFRKEGFMTGAYFSKPDWHNQDYWWDYFATPNRNVNYKIERHPEKWEAFKTYTHNQIGELMSNYGTIDILWLDGGWVSPRNNQDIDMPQIAAMARAKQPGLLVVDRTIHGKYENYQTPEQKIPEHQLPYPWESCVTLTTDWGWVKNPVYKTPNRIISILMEVVAKGGNLLLGVGPTAEGLIEQPTVKRLQEIGRWMQKNGKAIYHTRITPNYHCGNVWFTADKNGRTLYALYALPEGETLPAVIEWEGNVPERGTSVRLLSTGQRMKWIERDGKVAVTLPAKLAGSTEPIALQFDTPLPKQNKK</sequence>
<dbReference type="GO" id="GO:0016139">
    <property type="term" value="P:glycoside catabolic process"/>
    <property type="evidence" value="ECO:0007669"/>
    <property type="project" value="TreeGrafter"/>
</dbReference>
<evidence type="ECO:0000313" key="16">
    <source>
        <dbReference type="Proteomes" id="UP000095725"/>
    </source>
</evidence>
<dbReference type="STRING" id="47678.ERS852494_02792"/>
<evidence type="ECO:0000259" key="9">
    <source>
        <dbReference type="Pfam" id="PF01120"/>
    </source>
</evidence>
<dbReference type="PANTHER" id="PTHR10030:SF37">
    <property type="entry name" value="ALPHA-L-FUCOSIDASE-RELATED"/>
    <property type="match status" value="1"/>
</dbReference>
<dbReference type="RefSeq" id="WP_055172594.1">
    <property type="nucleotide sequence ID" value="NZ_CACRTB010000042.1"/>
</dbReference>
<reference evidence="12 18" key="3">
    <citation type="journal article" date="2019" name="Nat. Med.">
        <title>A library of human gut bacterial isolates paired with longitudinal multiomics data enables mechanistic microbiome research.</title>
        <authorList>
            <person name="Poyet M."/>
            <person name="Groussin M."/>
            <person name="Gibbons S.M."/>
            <person name="Avila-Pacheco J."/>
            <person name="Jiang X."/>
            <person name="Kearney S.M."/>
            <person name="Perrotta A.R."/>
            <person name="Berdy B."/>
            <person name="Zhao S."/>
            <person name="Lieberman T.D."/>
            <person name="Swanson P.K."/>
            <person name="Smith M."/>
            <person name="Roesemann S."/>
            <person name="Alexander J.E."/>
            <person name="Rich S.A."/>
            <person name="Livny J."/>
            <person name="Vlamakis H."/>
            <person name="Clish C."/>
            <person name="Bullock K."/>
            <person name="Deik A."/>
            <person name="Scott J."/>
            <person name="Pierce K.A."/>
            <person name="Xavier R.J."/>
            <person name="Alm E.J."/>
        </authorList>
    </citation>
    <scope>NUCLEOTIDE SEQUENCE [LARGE SCALE GENOMIC DNA]</scope>
    <source>
        <strain evidence="12 18">BIOML-A25</strain>
    </source>
</reference>
<dbReference type="SMART" id="SM00812">
    <property type="entry name" value="Alpha_L_fucos"/>
    <property type="match status" value="1"/>
</dbReference>
<dbReference type="Gene3D" id="3.20.20.80">
    <property type="entry name" value="Glycosidases"/>
    <property type="match status" value="1"/>
</dbReference>
<evidence type="ECO:0000256" key="6">
    <source>
        <dbReference type="ARBA" id="ARBA00023295"/>
    </source>
</evidence>
<evidence type="ECO:0000313" key="11">
    <source>
        <dbReference type="EMBL" id="CUP66924.1"/>
    </source>
</evidence>
<dbReference type="EMBL" id="VVYJ01000004">
    <property type="protein sequence ID" value="KAA5477685.1"/>
    <property type="molecule type" value="Genomic_DNA"/>
</dbReference>
<comment type="function">
    <text evidence="1">Alpha-L-fucosidase is responsible for hydrolyzing the alpha-1,6-linked fucose joined to the reducing-end N-acetylglucosamine of the carbohydrate moieties of glycoproteins.</text>
</comment>
<evidence type="ECO:0000313" key="14">
    <source>
        <dbReference type="EMBL" id="UVQ97184.1"/>
    </source>
</evidence>
<evidence type="ECO:0000256" key="1">
    <source>
        <dbReference type="ARBA" id="ARBA00004071"/>
    </source>
</evidence>
<reference evidence="14" key="4">
    <citation type="submission" date="2022-08" db="EMBL/GenBank/DDBJ databases">
        <title>Genome Sequencing of Bacteroides fragilis Group Isolates with Nanopore Technology.</title>
        <authorList>
            <person name="Tisza M.J."/>
            <person name="Smith D."/>
            <person name="Dekker J.P."/>
        </authorList>
    </citation>
    <scope>NUCLEOTIDE SEQUENCE</scope>
    <source>
        <strain evidence="14">BFG-474</strain>
    </source>
</reference>
<proteinExistence type="inferred from homology"/>
<accession>A0A174NP18</accession>
<evidence type="ECO:0000256" key="5">
    <source>
        <dbReference type="ARBA" id="ARBA00022801"/>
    </source>
</evidence>
<dbReference type="EMBL" id="CZBL01000001">
    <property type="protein sequence ID" value="CUP49001.1"/>
    <property type="molecule type" value="Genomic_DNA"/>
</dbReference>